<comment type="similarity">
    <text evidence="1">Belongs to the FMC1 family.</text>
</comment>
<reference evidence="4 5" key="2">
    <citation type="journal article" date="2019" name="G3 (Bethesda)">
        <title>Hybrid Assembly of the Genome of the Entomopathogenic Nematode Steinernema carpocapsae Identifies the X-Chromosome.</title>
        <authorList>
            <person name="Serra L."/>
            <person name="Macchietto M."/>
            <person name="Macias-Munoz A."/>
            <person name="McGill C.J."/>
            <person name="Rodriguez I.M."/>
            <person name="Rodriguez B."/>
            <person name="Murad R."/>
            <person name="Mortazavi A."/>
        </authorList>
    </citation>
    <scope>NUCLEOTIDE SEQUENCE [LARGE SCALE GENOMIC DNA]</scope>
    <source>
        <strain evidence="4 5">ALL</strain>
    </source>
</reference>
<dbReference type="PANTHER" id="PTHR31716:SF1">
    <property type="entry name" value="PROTEIN FMC1 HOMOLOG"/>
    <property type="match status" value="1"/>
</dbReference>
<organism evidence="4 5">
    <name type="scientific">Steinernema carpocapsae</name>
    <name type="common">Entomopathogenic nematode</name>
    <dbReference type="NCBI Taxonomy" id="34508"/>
    <lineage>
        <taxon>Eukaryota</taxon>
        <taxon>Metazoa</taxon>
        <taxon>Ecdysozoa</taxon>
        <taxon>Nematoda</taxon>
        <taxon>Chromadorea</taxon>
        <taxon>Rhabditida</taxon>
        <taxon>Tylenchina</taxon>
        <taxon>Panagrolaimomorpha</taxon>
        <taxon>Strongyloidoidea</taxon>
        <taxon>Steinernematidae</taxon>
        <taxon>Steinernema</taxon>
    </lineage>
</organism>
<dbReference type="InterPro" id="IPR037667">
    <property type="entry name" value="FMC1_homologue"/>
</dbReference>
<evidence type="ECO:0000256" key="1">
    <source>
        <dbReference type="ARBA" id="ARBA00009058"/>
    </source>
</evidence>
<dbReference type="PANTHER" id="PTHR31716">
    <property type="entry name" value="PROTEIN FMC1 HOMOLOG"/>
    <property type="match status" value="1"/>
</dbReference>
<reference evidence="4 5" key="1">
    <citation type="journal article" date="2015" name="Genome Biol.">
        <title>Comparative genomics of Steinernema reveals deeply conserved gene regulatory networks.</title>
        <authorList>
            <person name="Dillman A.R."/>
            <person name="Macchietto M."/>
            <person name="Porter C.F."/>
            <person name="Rogers A."/>
            <person name="Williams B."/>
            <person name="Antoshechkin I."/>
            <person name="Lee M.M."/>
            <person name="Goodwin Z."/>
            <person name="Lu X."/>
            <person name="Lewis E.E."/>
            <person name="Goodrich-Blair H."/>
            <person name="Stock S.P."/>
            <person name="Adams B.J."/>
            <person name="Sternberg P.W."/>
            <person name="Mortazavi A."/>
        </authorList>
    </citation>
    <scope>NUCLEOTIDE SEQUENCE [LARGE SCALE GENOMIC DNA]</scope>
    <source>
        <strain evidence="4 5">ALL</strain>
    </source>
</reference>
<gene>
    <name evidence="4" type="ORF">L596_022453</name>
</gene>
<dbReference type="GO" id="GO:0005739">
    <property type="term" value="C:mitochondrion"/>
    <property type="evidence" value="ECO:0007669"/>
    <property type="project" value="TreeGrafter"/>
</dbReference>
<evidence type="ECO:0000256" key="2">
    <source>
        <dbReference type="ARBA" id="ARBA00013846"/>
    </source>
</evidence>
<feature type="region of interest" description="Disordered" evidence="3">
    <location>
        <begin position="82"/>
        <end position="106"/>
    </location>
</feature>
<accession>A0A4U5MM54</accession>
<evidence type="ECO:0000256" key="3">
    <source>
        <dbReference type="SAM" id="MobiDB-lite"/>
    </source>
</evidence>
<comment type="caution">
    <text evidence="4">The sequence shown here is derived from an EMBL/GenBank/DDBJ whole genome shotgun (WGS) entry which is preliminary data.</text>
</comment>
<evidence type="ECO:0000313" key="5">
    <source>
        <dbReference type="Proteomes" id="UP000298663"/>
    </source>
</evidence>
<name>A0A4U5MM54_STECR</name>
<sequence>MAAVGRSARLLPLFQRVISDMRKSGAEFAQASKEYQFTVHQIDKVNNGSPLTTPKDDVPHIASTYAVYLESTRELNELQERYKGGERSVEDSAHLVGLELPKKQHF</sequence>
<protein>
    <recommendedName>
        <fullName evidence="2">Protein FMC1 homolog</fullName>
    </recommendedName>
</protein>
<dbReference type="Proteomes" id="UP000298663">
    <property type="component" value="Unassembled WGS sequence"/>
</dbReference>
<dbReference type="AlphaFoldDB" id="A0A4U5MM54"/>
<evidence type="ECO:0000313" key="4">
    <source>
        <dbReference type="EMBL" id="TKR70422.1"/>
    </source>
</evidence>
<dbReference type="EMBL" id="AZBU02000007">
    <property type="protein sequence ID" value="TKR70422.1"/>
    <property type="molecule type" value="Genomic_DNA"/>
</dbReference>
<dbReference type="OrthoDB" id="551431at2759"/>
<dbReference type="STRING" id="34508.A0A4U5MM54"/>
<keyword evidence="5" id="KW-1185">Reference proteome</keyword>
<proteinExistence type="inferred from homology"/>
<feature type="compositionally biased region" description="Basic and acidic residues" evidence="3">
    <location>
        <begin position="82"/>
        <end position="93"/>
    </location>
</feature>